<evidence type="ECO:0000256" key="3">
    <source>
        <dbReference type="PROSITE-ProRule" id="PRU10038"/>
    </source>
</evidence>
<dbReference type="InterPro" id="IPR029058">
    <property type="entry name" value="AB_hydrolase_fold"/>
</dbReference>
<comment type="caution">
    <text evidence="5">The sequence shown here is derived from an EMBL/GenBank/DDBJ whole genome shotgun (WGS) entry which is preliminary data.</text>
</comment>
<feature type="active site" evidence="3">
    <location>
        <position position="95"/>
    </location>
</feature>
<dbReference type="PANTHER" id="PTHR48081">
    <property type="entry name" value="AB HYDROLASE SUPERFAMILY PROTEIN C4A8.06C"/>
    <property type="match status" value="1"/>
</dbReference>
<name>A0ABV6M3F4_9ACTN</name>
<reference evidence="5 6" key="1">
    <citation type="submission" date="2024-09" db="EMBL/GenBank/DDBJ databases">
        <authorList>
            <person name="Sun Q."/>
            <person name="Mori K."/>
        </authorList>
    </citation>
    <scope>NUCLEOTIDE SEQUENCE [LARGE SCALE GENOMIC DNA]</scope>
    <source>
        <strain evidence="5 6">TBRC 3947</strain>
    </source>
</reference>
<dbReference type="PANTHER" id="PTHR48081:SF8">
    <property type="entry name" value="ALPHA_BETA HYDROLASE FOLD-3 DOMAIN-CONTAINING PROTEIN-RELATED"/>
    <property type="match status" value="1"/>
</dbReference>
<gene>
    <name evidence="5" type="ORF">ACFFIA_15405</name>
</gene>
<evidence type="ECO:0000259" key="4">
    <source>
        <dbReference type="Pfam" id="PF07859"/>
    </source>
</evidence>
<protein>
    <submittedName>
        <fullName evidence="5">Alpha/beta hydrolase</fullName>
    </submittedName>
</protein>
<comment type="similarity">
    <text evidence="1">Belongs to the 'GDXG' lipolytic enzyme family.</text>
</comment>
<proteinExistence type="inferred from homology"/>
<evidence type="ECO:0000256" key="2">
    <source>
        <dbReference type="ARBA" id="ARBA00022801"/>
    </source>
</evidence>
<dbReference type="InterPro" id="IPR050300">
    <property type="entry name" value="GDXG_lipolytic_enzyme"/>
</dbReference>
<sequence>MREYRPADAPANDAPAVVYLHGGGWVVGDVDTYDELCIRIANASGGVVYSVDYRRAPECPYPAAADDAEAVVRWLAGNQSAAGVDPNRIVVAGDSAGGNLAAVVALRLRDQPLPDGVRLAGHLLFYPCIDASLSTESVEHYADGYFLTRAGMEWYWNHYCPDPATRMSPDASPINAVSLAGLPRLAVVVASHDPLRDEGFQYAERARDEGVDTVFREAVGQLHGFIRWTAIVDEATDTIEWVGELFRSWWGAVDSDGQNRAGE</sequence>
<evidence type="ECO:0000313" key="5">
    <source>
        <dbReference type="EMBL" id="MFC0529044.1"/>
    </source>
</evidence>
<dbReference type="InterPro" id="IPR013094">
    <property type="entry name" value="AB_hydrolase_3"/>
</dbReference>
<keyword evidence="2 5" id="KW-0378">Hydrolase</keyword>
<evidence type="ECO:0000313" key="6">
    <source>
        <dbReference type="Proteomes" id="UP001589867"/>
    </source>
</evidence>
<accession>A0ABV6M3F4</accession>
<dbReference type="SUPFAM" id="SSF53474">
    <property type="entry name" value="alpha/beta-Hydrolases"/>
    <property type="match status" value="1"/>
</dbReference>
<dbReference type="GO" id="GO:0016787">
    <property type="term" value="F:hydrolase activity"/>
    <property type="evidence" value="ECO:0007669"/>
    <property type="project" value="UniProtKB-KW"/>
</dbReference>
<dbReference type="InterPro" id="IPR033140">
    <property type="entry name" value="Lipase_GDXG_put_SER_AS"/>
</dbReference>
<feature type="domain" description="Alpha/beta hydrolase fold-3" evidence="4">
    <location>
        <begin position="17"/>
        <end position="226"/>
    </location>
</feature>
<dbReference type="Pfam" id="PF07859">
    <property type="entry name" value="Abhydrolase_3"/>
    <property type="match status" value="1"/>
</dbReference>
<dbReference type="Proteomes" id="UP001589867">
    <property type="component" value="Unassembled WGS sequence"/>
</dbReference>
<organism evidence="5 6">
    <name type="scientific">Phytohabitans kaempferiae</name>
    <dbReference type="NCBI Taxonomy" id="1620943"/>
    <lineage>
        <taxon>Bacteria</taxon>
        <taxon>Bacillati</taxon>
        <taxon>Actinomycetota</taxon>
        <taxon>Actinomycetes</taxon>
        <taxon>Micromonosporales</taxon>
        <taxon>Micromonosporaceae</taxon>
    </lineage>
</organism>
<evidence type="ECO:0000256" key="1">
    <source>
        <dbReference type="ARBA" id="ARBA00010515"/>
    </source>
</evidence>
<dbReference type="EMBL" id="JBHLUH010000023">
    <property type="protein sequence ID" value="MFC0529044.1"/>
    <property type="molecule type" value="Genomic_DNA"/>
</dbReference>
<dbReference type="Gene3D" id="3.40.50.1820">
    <property type="entry name" value="alpha/beta hydrolase"/>
    <property type="match status" value="1"/>
</dbReference>
<keyword evidence="6" id="KW-1185">Reference proteome</keyword>
<dbReference type="RefSeq" id="WP_377251407.1">
    <property type="nucleotide sequence ID" value="NZ_JBHLUH010000023.1"/>
</dbReference>
<dbReference type="PROSITE" id="PS01174">
    <property type="entry name" value="LIPASE_GDXG_SER"/>
    <property type="match status" value="1"/>
</dbReference>